<evidence type="ECO:0000313" key="11">
    <source>
        <dbReference type="EMBL" id="VTZ91072.1"/>
    </source>
</evidence>
<evidence type="ECO:0000259" key="9">
    <source>
        <dbReference type="PROSITE" id="PS00794"/>
    </source>
</evidence>
<evidence type="ECO:0000256" key="5">
    <source>
        <dbReference type="ARBA" id="ARBA00022741"/>
    </source>
</evidence>
<reference evidence="11 13" key="2">
    <citation type="submission" date="2019-06" db="EMBL/GenBank/DDBJ databases">
        <authorList>
            <person name="Rodrigo-Torres L."/>
            <person name="Arahal R. D."/>
            <person name="Lucena T."/>
        </authorList>
    </citation>
    <scope>NUCLEOTIDE SEQUENCE [LARGE SCALE GENOMIC DNA]</scope>
    <source>
        <strain evidence="11 13">INIA P508</strain>
    </source>
</reference>
<dbReference type="UniPathway" id="UPA00077">
    <property type="reaction ID" value="UER00155"/>
</dbReference>
<dbReference type="AlphaFoldDB" id="A0A099YDC5"/>
<dbReference type="SUPFAM" id="SSF55083">
    <property type="entry name" value="6-hydroxymethyl-7,8-dihydropterin pyrophosphokinase, HPPK"/>
    <property type="match status" value="1"/>
</dbReference>
<evidence type="ECO:0000256" key="8">
    <source>
        <dbReference type="ARBA" id="ARBA00022909"/>
    </source>
</evidence>
<keyword evidence="6 10" id="KW-0418">Kinase</keyword>
<protein>
    <recommendedName>
        <fullName evidence="3">2-amino-4-hydroxy-6-hydroxymethyldihydropteridine diphosphokinase</fullName>
        <ecNumber evidence="3">2.7.6.3</ecNumber>
    </recommendedName>
</protein>
<evidence type="ECO:0000313" key="13">
    <source>
        <dbReference type="Proteomes" id="UP000365705"/>
    </source>
</evidence>
<dbReference type="GO" id="GO:0003848">
    <property type="term" value="F:2-amino-4-hydroxy-6-hydroxymethyldihydropteridine diphosphokinase activity"/>
    <property type="evidence" value="ECO:0007669"/>
    <property type="project" value="UniProtKB-EC"/>
</dbReference>
<dbReference type="PANTHER" id="PTHR43071:SF1">
    <property type="entry name" value="2-AMINO-4-HYDROXY-6-HYDROXYMETHYLDIHYDROPTERIDINE PYROPHOSPHOKINASE"/>
    <property type="match status" value="1"/>
</dbReference>
<dbReference type="GO" id="GO:0005524">
    <property type="term" value="F:ATP binding"/>
    <property type="evidence" value="ECO:0007669"/>
    <property type="project" value="UniProtKB-KW"/>
</dbReference>
<evidence type="ECO:0000256" key="6">
    <source>
        <dbReference type="ARBA" id="ARBA00022777"/>
    </source>
</evidence>
<feature type="domain" description="7,8-dihydro-6-hydroxymethylpterin-pyrophosphokinase" evidence="9">
    <location>
        <begin position="89"/>
        <end position="100"/>
    </location>
</feature>
<dbReference type="Gene3D" id="3.30.70.560">
    <property type="entry name" value="7,8-Dihydro-6-hydroxymethylpterin-pyrophosphokinase HPPK"/>
    <property type="match status" value="1"/>
</dbReference>
<keyword evidence="7" id="KW-0067">ATP-binding</keyword>
<evidence type="ECO:0000313" key="10">
    <source>
        <dbReference type="EMBL" id="KGL67416.1"/>
    </source>
</evidence>
<dbReference type="Proteomes" id="UP000030001">
    <property type="component" value="Unassembled WGS sequence"/>
</dbReference>
<dbReference type="PANTHER" id="PTHR43071">
    <property type="entry name" value="2-AMINO-4-HYDROXY-6-HYDROXYMETHYLDIHYDROPTERIDINE PYROPHOSPHOKINASE"/>
    <property type="match status" value="1"/>
</dbReference>
<dbReference type="RefSeq" id="WP_034539173.1">
    <property type="nucleotide sequence ID" value="NZ_CABFNH010000017.1"/>
</dbReference>
<accession>A0A099YDC5</accession>
<dbReference type="EC" id="2.7.6.3" evidence="3"/>
<keyword evidence="8" id="KW-0289">Folate biosynthesis</keyword>
<comment type="catalytic activity">
    <reaction evidence="1">
        <text>6-hydroxymethyl-7,8-dihydropterin + ATP = (7,8-dihydropterin-6-yl)methyl diphosphate + AMP + H(+)</text>
        <dbReference type="Rhea" id="RHEA:11412"/>
        <dbReference type="ChEBI" id="CHEBI:15378"/>
        <dbReference type="ChEBI" id="CHEBI:30616"/>
        <dbReference type="ChEBI" id="CHEBI:44841"/>
        <dbReference type="ChEBI" id="CHEBI:72950"/>
        <dbReference type="ChEBI" id="CHEBI:456215"/>
        <dbReference type="EC" id="2.7.6.3"/>
    </reaction>
</comment>
<proteinExistence type="predicted"/>
<name>A0A099YDC5_LIMMU</name>
<dbReference type="InterPro" id="IPR035907">
    <property type="entry name" value="Hppk_sf"/>
</dbReference>
<dbReference type="CDD" id="cd00483">
    <property type="entry name" value="HPPK"/>
    <property type="match status" value="1"/>
</dbReference>
<keyword evidence="4 11" id="KW-0808">Transferase</keyword>
<evidence type="ECO:0000256" key="4">
    <source>
        <dbReference type="ARBA" id="ARBA00022679"/>
    </source>
</evidence>
<evidence type="ECO:0000256" key="1">
    <source>
        <dbReference type="ARBA" id="ARBA00000198"/>
    </source>
</evidence>
<dbReference type="GO" id="GO:0046654">
    <property type="term" value="P:tetrahydrofolate biosynthetic process"/>
    <property type="evidence" value="ECO:0007669"/>
    <property type="project" value="UniProtKB-UniPathway"/>
</dbReference>
<reference evidence="10 12" key="1">
    <citation type="submission" date="2014-09" db="EMBL/GenBank/DDBJ databases">
        <title>Lactobacillus mucosae CRL573 Genome Sequencing.</title>
        <authorList>
            <person name="Bleckwedel J."/>
            <person name="Teran L.C."/>
            <person name="Bonacina J."/>
            <person name="Saavedra L."/>
            <person name="Mozzi F.B."/>
            <person name="Raya R.R."/>
        </authorList>
    </citation>
    <scope>NUCLEOTIDE SEQUENCE [LARGE SCALE GENOMIC DNA]</scope>
    <source>
        <strain evidence="10 12">CRL573</strain>
    </source>
</reference>
<evidence type="ECO:0000256" key="2">
    <source>
        <dbReference type="ARBA" id="ARBA00005051"/>
    </source>
</evidence>
<gene>
    <name evidence="11" type="primary">folK</name>
    <name evidence="11" type="ORF">LMUP508_01364</name>
    <name evidence="10" type="ORF">LX03_01450</name>
</gene>
<dbReference type="GO" id="GO:0046656">
    <property type="term" value="P:folic acid biosynthetic process"/>
    <property type="evidence" value="ECO:0007669"/>
    <property type="project" value="UniProtKB-KW"/>
</dbReference>
<evidence type="ECO:0000256" key="7">
    <source>
        <dbReference type="ARBA" id="ARBA00022840"/>
    </source>
</evidence>
<dbReference type="NCBIfam" id="TIGR01498">
    <property type="entry name" value="folK"/>
    <property type="match status" value="1"/>
</dbReference>
<keyword evidence="5" id="KW-0547">Nucleotide-binding</keyword>
<comment type="pathway">
    <text evidence="2">Cofactor biosynthesis; tetrahydrofolate biosynthesis; 2-amino-4-hydroxy-6-hydroxymethyl-7,8-dihydropteridine diphosphate from 7,8-dihydroneopterin triphosphate: step 4/4.</text>
</comment>
<dbReference type="Pfam" id="PF01288">
    <property type="entry name" value="HPPK"/>
    <property type="match status" value="1"/>
</dbReference>
<dbReference type="GO" id="GO:0016301">
    <property type="term" value="F:kinase activity"/>
    <property type="evidence" value="ECO:0007669"/>
    <property type="project" value="UniProtKB-KW"/>
</dbReference>
<evidence type="ECO:0000256" key="3">
    <source>
        <dbReference type="ARBA" id="ARBA00013253"/>
    </source>
</evidence>
<evidence type="ECO:0000313" key="12">
    <source>
        <dbReference type="Proteomes" id="UP000030001"/>
    </source>
</evidence>
<dbReference type="InterPro" id="IPR000550">
    <property type="entry name" value="Hppk"/>
</dbReference>
<dbReference type="EMBL" id="JROC01000022">
    <property type="protein sequence ID" value="KGL67416.1"/>
    <property type="molecule type" value="Genomic_DNA"/>
</dbReference>
<organism evidence="10 12">
    <name type="scientific">Limosilactobacillus mucosae</name>
    <name type="common">Lactobacillus mucosae</name>
    <dbReference type="NCBI Taxonomy" id="97478"/>
    <lineage>
        <taxon>Bacteria</taxon>
        <taxon>Bacillati</taxon>
        <taxon>Bacillota</taxon>
        <taxon>Bacilli</taxon>
        <taxon>Lactobacillales</taxon>
        <taxon>Lactobacillaceae</taxon>
        <taxon>Limosilactobacillus</taxon>
    </lineage>
</organism>
<sequence>MTKRAYLSIGTNLGDRFDNLTRALNLLMRNPANQNLKVSPIYETEPVGGVKQDDFLNIAVALDTNLTPLELLHWLQIIEKSLHRRRLIHWGPRTIDLDIVLYEDEEWQTANLKIPHPEMGNRRFVLQPLLDVMDDDPAHQAWIKRLLQNTTDHNWIRPVE</sequence>
<dbReference type="EMBL" id="CABFNH010000017">
    <property type="protein sequence ID" value="VTZ91072.1"/>
    <property type="molecule type" value="Genomic_DNA"/>
</dbReference>
<dbReference type="Proteomes" id="UP000365705">
    <property type="component" value="Unassembled WGS sequence"/>
</dbReference>
<dbReference type="PROSITE" id="PS00794">
    <property type="entry name" value="HPPK"/>
    <property type="match status" value="1"/>
</dbReference>